<reference evidence="2 3" key="2">
    <citation type="submission" date="2023-06" db="EMBL/GenBank/DDBJ databases">
        <authorList>
            <person name="Zeman M."/>
            <person name="Kubasova T."/>
            <person name="Jahodarova E."/>
            <person name="Nykrynova M."/>
            <person name="Rychlik I."/>
        </authorList>
    </citation>
    <scope>NUCLEOTIDE SEQUENCE [LARGE SCALE GENOMIC DNA]</scope>
    <source>
        <strain evidence="2 3">154_Feed</strain>
    </source>
</reference>
<name>A0ABT7V9U9_9ACTN</name>
<dbReference type="EMBL" id="JAUDDZ010000009">
    <property type="protein sequence ID" value="MDM8275262.1"/>
    <property type="molecule type" value="Genomic_DNA"/>
</dbReference>
<evidence type="ECO:0000313" key="3">
    <source>
        <dbReference type="Proteomes" id="UP001529421"/>
    </source>
</evidence>
<gene>
    <name evidence="2" type="primary">yidD</name>
    <name evidence="2" type="ORF">QUW28_07125</name>
</gene>
<comment type="caution">
    <text evidence="2">The sequence shown here is derived from an EMBL/GenBank/DDBJ whole genome shotgun (WGS) entry which is preliminary data.</text>
</comment>
<dbReference type="HAMAP" id="MF_00386">
    <property type="entry name" value="UPF0161_YidD"/>
    <property type="match status" value="1"/>
</dbReference>
<dbReference type="NCBIfam" id="TIGR00278">
    <property type="entry name" value="membrane protein insertion efficiency factor YidD"/>
    <property type="match status" value="1"/>
</dbReference>
<dbReference type="PANTHER" id="PTHR33383:SF1">
    <property type="entry name" value="MEMBRANE PROTEIN INSERTION EFFICIENCY FACTOR-RELATED"/>
    <property type="match status" value="1"/>
</dbReference>
<comment type="similarity">
    <text evidence="1">Belongs to the UPF0161 family.</text>
</comment>
<keyword evidence="3" id="KW-1185">Reference proteome</keyword>
<evidence type="ECO:0000256" key="1">
    <source>
        <dbReference type="HAMAP-Rule" id="MF_00386"/>
    </source>
</evidence>
<proteinExistence type="inferred from homology"/>
<sequence length="78" mass="8648">MAEGSWRTGARRIAVAPIRFYQRVISPLLPASCIYTPTCSQYAVEAIRRHGIVKGGWLAVRRIVRCNPLHAGGYDPVP</sequence>
<comment type="subcellular location">
    <subcellularLocation>
        <location evidence="1">Cell membrane</location>
        <topology evidence="1">Peripheral membrane protein</topology>
        <orientation evidence="1">Cytoplasmic side</orientation>
    </subcellularLocation>
</comment>
<dbReference type="Proteomes" id="UP001529421">
    <property type="component" value="Unassembled WGS sequence"/>
</dbReference>
<protein>
    <recommendedName>
        <fullName evidence="1">Putative membrane protein insertion efficiency factor</fullName>
    </recommendedName>
</protein>
<comment type="function">
    <text evidence="1">Could be involved in insertion of integral membrane proteins into the membrane.</text>
</comment>
<keyword evidence="1" id="KW-1003">Cell membrane</keyword>
<accession>A0ABT7V9U9</accession>
<evidence type="ECO:0000313" key="2">
    <source>
        <dbReference type="EMBL" id="MDM8275262.1"/>
    </source>
</evidence>
<organism evidence="2 3">
    <name type="scientific">Enorma phocaeensis</name>
    <dbReference type="NCBI Taxonomy" id="1871019"/>
    <lineage>
        <taxon>Bacteria</taxon>
        <taxon>Bacillati</taxon>
        <taxon>Actinomycetota</taxon>
        <taxon>Coriobacteriia</taxon>
        <taxon>Coriobacteriales</taxon>
        <taxon>Coriobacteriaceae</taxon>
        <taxon>Enorma</taxon>
    </lineage>
</organism>
<reference evidence="3" key="1">
    <citation type="submission" date="2023-06" db="EMBL/GenBank/DDBJ databases">
        <title>Identification and characterization of horizontal gene transfer across gut microbiota members of farm animals based on homology search.</title>
        <authorList>
            <person name="Zeman M."/>
            <person name="Kubasova T."/>
            <person name="Jahodarova E."/>
            <person name="Nykrynova M."/>
            <person name="Rychlik I."/>
        </authorList>
    </citation>
    <scope>NUCLEOTIDE SEQUENCE [LARGE SCALE GENOMIC DNA]</scope>
    <source>
        <strain evidence="3">154_Feed</strain>
    </source>
</reference>
<keyword evidence="1" id="KW-0472">Membrane</keyword>
<dbReference type="InterPro" id="IPR002696">
    <property type="entry name" value="Membr_insert_effic_factor_YidD"/>
</dbReference>
<dbReference type="RefSeq" id="WP_204672343.1">
    <property type="nucleotide sequence ID" value="NZ_JACJKQ010000003.1"/>
</dbReference>
<dbReference type="SMART" id="SM01234">
    <property type="entry name" value="Haemolytic"/>
    <property type="match status" value="1"/>
</dbReference>
<dbReference type="Pfam" id="PF01809">
    <property type="entry name" value="YidD"/>
    <property type="match status" value="1"/>
</dbReference>
<dbReference type="PANTHER" id="PTHR33383">
    <property type="entry name" value="MEMBRANE PROTEIN INSERTION EFFICIENCY FACTOR-RELATED"/>
    <property type="match status" value="1"/>
</dbReference>